<gene>
    <name evidence="1" type="ORF">GCM10010328_43050</name>
</gene>
<protein>
    <recommendedName>
        <fullName evidence="3">Secreted protein</fullName>
    </recommendedName>
</protein>
<sequence length="162" mass="17451">MKVLGIAIAAGALQYGALRSGPTTSLIPGAPERLVKANGLMGADLVADTYRRIKQDIHGLSPSLVILVATRKHAQWPYRQAADRASLEVLVQLACHEEGIRCEEWKTDKIGKLLEVPPKAIDSFELAQLGLTARPVYWSQGRGDAFAAALAALHESTAQADR</sequence>
<comment type="caution">
    <text evidence="1">The sequence shown here is derived from an EMBL/GenBank/DDBJ whole genome shotgun (WGS) entry which is preliminary data.</text>
</comment>
<evidence type="ECO:0000313" key="2">
    <source>
        <dbReference type="Proteomes" id="UP000624183"/>
    </source>
</evidence>
<evidence type="ECO:0000313" key="1">
    <source>
        <dbReference type="EMBL" id="GGZ63838.1"/>
    </source>
</evidence>
<name>A0ABQ3C0Q1_9ACTN</name>
<evidence type="ECO:0008006" key="3">
    <source>
        <dbReference type="Google" id="ProtNLM"/>
    </source>
</evidence>
<dbReference type="Proteomes" id="UP000624183">
    <property type="component" value="Unassembled WGS sequence"/>
</dbReference>
<dbReference type="EMBL" id="BMUW01000008">
    <property type="protein sequence ID" value="GGZ63838.1"/>
    <property type="molecule type" value="Genomic_DNA"/>
</dbReference>
<keyword evidence="2" id="KW-1185">Reference proteome</keyword>
<proteinExistence type="predicted"/>
<organism evidence="1 2">
    <name type="scientific">Streptomyces rubiginosohelvolus</name>
    <dbReference type="NCBI Taxonomy" id="67362"/>
    <lineage>
        <taxon>Bacteria</taxon>
        <taxon>Bacillati</taxon>
        <taxon>Actinomycetota</taxon>
        <taxon>Actinomycetes</taxon>
        <taxon>Kitasatosporales</taxon>
        <taxon>Streptomycetaceae</taxon>
        <taxon>Streptomyces</taxon>
    </lineage>
</organism>
<accession>A0ABQ3C0Q1</accession>
<reference evidence="2" key="1">
    <citation type="journal article" date="2019" name="Int. J. Syst. Evol. Microbiol.">
        <title>The Global Catalogue of Microorganisms (GCM) 10K type strain sequencing project: providing services to taxonomists for standard genome sequencing and annotation.</title>
        <authorList>
            <consortium name="The Broad Institute Genomics Platform"/>
            <consortium name="The Broad Institute Genome Sequencing Center for Infectious Disease"/>
            <person name="Wu L."/>
            <person name="Ma J."/>
        </authorList>
    </citation>
    <scope>NUCLEOTIDE SEQUENCE [LARGE SCALE GENOMIC DNA]</scope>
    <source>
        <strain evidence="2">JCM 4602</strain>
    </source>
</reference>